<protein>
    <recommendedName>
        <fullName evidence="2">CRISPR system Cms protein Csm4</fullName>
    </recommendedName>
</protein>
<gene>
    <name evidence="5" type="ORF">DWV56_07245</name>
</gene>
<sequence length="319" mass="37004">MKTYKIVFTCQSVVNEIPNSQTIFGAICNILLQTRGKDALDEYISSLNAKAKMVHSSMFLNHTLPMIKKNVFSLEYINTLLGSVKAEDKLRVLESAKRYKQISAMSEMVYKNYVENNKIESLTVDLQEKSNDFEIRNGLLKYSNEKLDTKMDSILLTRNGFPEKENDKTLFYSNAIYYPKGTEFCIYVKTEESVGYLKSIFNYFEYFGVGSRRTVGDNSFRLERIEEWNQSSDMESKLVLSRYIPNDEEVDYSNSFYKLTSNVYRTSKNYAGGYVSGRFMHLMEGSFMRFLENKEYYGKVLESCVNGKTVYHYAIGFVL</sequence>
<dbReference type="EMBL" id="QSAT01000020">
    <property type="protein sequence ID" value="RGW74893.1"/>
    <property type="molecule type" value="Genomic_DNA"/>
</dbReference>
<dbReference type="InterPro" id="IPR005510">
    <property type="entry name" value="Csm4"/>
</dbReference>
<comment type="similarity">
    <text evidence="1">Belongs to the CRISPR-associated Csm4 family.</text>
</comment>
<dbReference type="AlphaFoldDB" id="A0A413CTU8"/>
<accession>A0A413CTU8</accession>
<organism evidence="5 6">
    <name type="scientific">Holdemanella biformis</name>
    <dbReference type="NCBI Taxonomy" id="1735"/>
    <lineage>
        <taxon>Bacteria</taxon>
        <taxon>Bacillati</taxon>
        <taxon>Bacillota</taxon>
        <taxon>Erysipelotrichia</taxon>
        <taxon>Erysipelotrichales</taxon>
        <taxon>Erysipelotrichaceae</taxon>
        <taxon>Holdemanella</taxon>
    </lineage>
</organism>
<keyword evidence="4" id="KW-0051">Antiviral defense</keyword>
<dbReference type="GO" id="GO:0051607">
    <property type="term" value="P:defense response to virus"/>
    <property type="evidence" value="ECO:0007669"/>
    <property type="project" value="UniProtKB-KW"/>
</dbReference>
<dbReference type="RefSeq" id="WP_118357378.1">
    <property type="nucleotide sequence ID" value="NZ_QSAT01000020.1"/>
</dbReference>
<name>A0A413CTU8_9FIRM</name>
<evidence type="ECO:0000256" key="1">
    <source>
        <dbReference type="ARBA" id="ARBA00005772"/>
    </source>
</evidence>
<evidence type="ECO:0000256" key="3">
    <source>
        <dbReference type="ARBA" id="ARBA00022884"/>
    </source>
</evidence>
<reference evidence="5 6" key="1">
    <citation type="submission" date="2018-08" db="EMBL/GenBank/DDBJ databases">
        <title>A genome reference for cultivated species of the human gut microbiota.</title>
        <authorList>
            <person name="Zou Y."/>
            <person name="Xue W."/>
            <person name="Luo G."/>
        </authorList>
    </citation>
    <scope>NUCLEOTIDE SEQUENCE [LARGE SCALE GENOMIC DNA]</scope>
    <source>
        <strain evidence="5 6">AF10-31</strain>
    </source>
</reference>
<dbReference type="GO" id="GO:0003723">
    <property type="term" value="F:RNA binding"/>
    <property type="evidence" value="ECO:0007669"/>
    <property type="project" value="UniProtKB-KW"/>
</dbReference>
<comment type="caution">
    <text evidence="5">The sequence shown here is derived from an EMBL/GenBank/DDBJ whole genome shotgun (WGS) entry which is preliminary data.</text>
</comment>
<evidence type="ECO:0000256" key="2">
    <source>
        <dbReference type="ARBA" id="ARBA00016109"/>
    </source>
</evidence>
<keyword evidence="3" id="KW-0694">RNA-binding</keyword>
<dbReference type="Proteomes" id="UP000284651">
    <property type="component" value="Unassembled WGS sequence"/>
</dbReference>
<evidence type="ECO:0000256" key="4">
    <source>
        <dbReference type="ARBA" id="ARBA00023118"/>
    </source>
</evidence>
<evidence type="ECO:0000313" key="5">
    <source>
        <dbReference type="EMBL" id="RGW74893.1"/>
    </source>
</evidence>
<dbReference type="NCBIfam" id="TIGR01903">
    <property type="entry name" value="cas5_csm4"/>
    <property type="match status" value="1"/>
</dbReference>
<proteinExistence type="inferred from homology"/>
<evidence type="ECO:0000313" key="6">
    <source>
        <dbReference type="Proteomes" id="UP000284651"/>
    </source>
</evidence>